<evidence type="ECO:0000256" key="1">
    <source>
        <dbReference type="SAM" id="MobiDB-lite"/>
    </source>
</evidence>
<comment type="caution">
    <text evidence="2">The sequence shown here is derived from an EMBL/GenBank/DDBJ whole genome shotgun (WGS) entry which is preliminary data.</text>
</comment>
<evidence type="ECO:0000313" key="3">
    <source>
        <dbReference type="Proteomes" id="UP001381693"/>
    </source>
</evidence>
<protein>
    <submittedName>
        <fullName evidence="2">Uncharacterized protein</fullName>
    </submittedName>
</protein>
<dbReference type="AlphaFoldDB" id="A0AAN8WPT3"/>
<accession>A0AAN8WPT3</accession>
<sequence length="90" mass="9900">MFNLLEGFSLPIRRCPCSGGRQPVQPQPPTVVSSHSSNLPSKQLKLSCLDEARSADFTNAKPACYHCTSQEALLHMSQINLKKTCFASIH</sequence>
<name>A0AAN8WPT3_HALRR</name>
<feature type="region of interest" description="Disordered" evidence="1">
    <location>
        <begin position="19"/>
        <end position="38"/>
    </location>
</feature>
<evidence type="ECO:0000313" key="2">
    <source>
        <dbReference type="EMBL" id="KAK7068006.1"/>
    </source>
</evidence>
<reference evidence="2 3" key="1">
    <citation type="submission" date="2023-11" db="EMBL/GenBank/DDBJ databases">
        <title>Halocaridina rubra genome assembly.</title>
        <authorList>
            <person name="Smith C."/>
        </authorList>
    </citation>
    <scope>NUCLEOTIDE SEQUENCE [LARGE SCALE GENOMIC DNA]</scope>
    <source>
        <strain evidence="2">EP-1</strain>
        <tissue evidence="2">Whole</tissue>
    </source>
</reference>
<proteinExistence type="predicted"/>
<keyword evidence="3" id="KW-1185">Reference proteome</keyword>
<dbReference type="Proteomes" id="UP001381693">
    <property type="component" value="Unassembled WGS sequence"/>
</dbReference>
<dbReference type="EMBL" id="JAXCGZ010017511">
    <property type="protein sequence ID" value="KAK7068006.1"/>
    <property type="molecule type" value="Genomic_DNA"/>
</dbReference>
<organism evidence="2 3">
    <name type="scientific">Halocaridina rubra</name>
    <name type="common">Hawaiian red shrimp</name>
    <dbReference type="NCBI Taxonomy" id="373956"/>
    <lineage>
        <taxon>Eukaryota</taxon>
        <taxon>Metazoa</taxon>
        <taxon>Ecdysozoa</taxon>
        <taxon>Arthropoda</taxon>
        <taxon>Crustacea</taxon>
        <taxon>Multicrustacea</taxon>
        <taxon>Malacostraca</taxon>
        <taxon>Eumalacostraca</taxon>
        <taxon>Eucarida</taxon>
        <taxon>Decapoda</taxon>
        <taxon>Pleocyemata</taxon>
        <taxon>Caridea</taxon>
        <taxon>Atyoidea</taxon>
        <taxon>Atyidae</taxon>
        <taxon>Halocaridina</taxon>
    </lineage>
</organism>
<gene>
    <name evidence="2" type="ORF">SK128_010882</name>
</gene>